<dbReference type="InterPro" id="IPR050109">
    <property type="entry name" value="HTH-type_TetR-like_transc_reg"/>
</dbReference>
<name>A0A1I3YIK5_9HYPH</name>
<dbReference type="SUPFAM" id="SSF46689">
    <property type="entry name" value="Homeodomain-like"/>
    <property type="match status" value="1"/>
</dbReference>
<evidence type="ECO:0000259" key="5">
    <source>
        <dbReference type="PROSITE" id="PS50977"/>
    </source>
</evidence>
<dbReference type="Gene3D" id="1.10.357.10">
    <property type="entry name" value="Tetracycline Repressor, domain 2"/>
    <property type="match status" value="1"/>
</dbReference>
<dbReference type="PROSITE" id="PS50977">
    <property type="entry name" value="HTH_TETR_2"/>
    <property type="match status" value="1"/>
</dbReference>
<sequence>MTVVYLMIHISIMSIPLNNTTKDKLLEAAVRVLNNQPRASLADIAEAAGVKRVTLHRVIGTREELLRDVALRALDQMDEASYAAIKGKRKAFEQLKAIVGALVPYADSCHFLWKNPDVWDDPEIAREIKRHDKELCDLIDRAKEEGDILSFIPNSWIIASLDAVLYAAASTSQAGNIATNDASALAIQTLFGGITKKVKGIQPVGV</sequence>
<organism evidence="6 7">
    <name type="scientific">Pseudovibrio ascidiaceicola</name>
    <dbReference type="NCBI Taxonomy" id="285279"/>
    <lineage>
        <taxon>Bacteria</taxon>
        <taxon>Pseudomonadati</taxon>
        <taxon>Pseudomonadota</taxon>
        <taxon>Alphaproteobacteria</taxon>
        <taxon>Hyphomicrobiales</taxon>
        <taxon>Stappiaceae</taxon>
        <taxon>Pseudovibrio</taxon>
    </lineage>
</organism>
<keyword evidence="2 4" id="KW-0238">DNA-binding</keyword>
<evidence type="ECO:0000313" key="7">
    <source>
        <dbReference type="Proteomes" id="UP000199598"/>
    </source>
</evidence>
<evidence type="ECO:0000256" key="4">
    <source>
        <dbReference type="PROSITE-ProRule" id="PRU00335"/>
    </source>
</evidence>
<dbReference type="InterPro" id="IPR009057">
    <property type="entry name" value="Homeodomain-like_sf"/>
</dbReference>
<proteinExistence type="predicted"/>
<comment type="caution">
    <text evidence="6">The sequence shown here is derived from an EMBL/GenBank/DDBJ whole genome shotgun (WGS) entry which is preliminary data.</text>
</comment>
<keyword evidence="7" id="KW-1185">Reference proteome</keyword>
<reference evidence="6 7" key="1">
    <citation type="submission" date="2016-10" db="EMBL/GenBank/DDBJ databases">
        <authorList>
            <person name="Varghese N."/>
            <person name="Submissions S."/>
        </authorList>
    </citation>
    <scope>NUCLEOTIDE SEQUENCE [LARGE SCALE GENOMIC DNA]</scope>
    <source>
        <strain evidence="6 7">DSM 16392</strain>
    </source>
</reference>
<feature type="domain" description="HTH tetR-type" evidence="5">
    <location>
        <begin position="19"/>
        <end position="77"/>
    </location>
</feature>
<evidence type="ECO:0000256" key="2">
    <source>
        <dbReference type="ARBA" id="ARBA00023125"/>
    </source>
</evidence>
<feature type="DNA-binding region" description="H-T-H motif" evidence="4">
    <location>
        <begin position="40"/>
        <end position="59"/>
    </location>
</feature>
<dbReference type="PANTHER" id="PTHR30055:SF234">
    <property type="entry name" value="HTH-TYPE TRANSCRIPTIONAL REGULATOR BETI"/>
    <property type="match status" value="1"/>
</dbReference>
<evidence type="ECO:0000256" key="1">
    <source>
        <dbReference type="ARBA" id="ARBA00023015"/>
    </source>
</evidence>
<dbReference type="EMBL" id="FOSK01000004">
    <property type="protein sequence ID" value="SFK31101.1"/>
    <property type="molecule type" value="Genomic_DNA"/>
</dbReference>
<accession>A0A1I3YIK5</accession>
<keyword evidence="1" id="KW-0805">Transcription regulation</keyword>
<dbReference type="InterPro" id="IPR001647">
    <property type="entry name" value="HTH_TetR"/>
</dbReference>
<dbReference type="Proteomes" id="UP000199598">
    <property type="component" value="Unassembled WGS sequence"/>
</dbReference>
<evidence type="ECO:0000256" key="3">
    <source>
        <dbReference type="ARBA" id="ARBA00023163"/>
    </source>
</evidence>
<evidence type="ECO:0000313" key="6">
    <source>
        <dbReference type="EMBL" id="SFK31101.1"/>
    </source>
</evidence>
<protein>
    <submittedName>
        <fullName evidence="6">Transcriptional regulator, TetR family</fullName>
    </submittedName>
</protein>
<dbReference type="PANTHER" id="PTHR30055">
    <property type="entry name" value="HTH-TYPE TRANSCRIPTIONAL REGULATOR RUTR"/>
    <property type="match status" value="1"/>
</dbReference>
<keyword evidence="3" id="KW-0804">Transcription</keyword>
<gene>
    <name evidence="6" type="ORF">SAMN04488518_10417</name>
</gene>